<evidence type="ECO:0000256" key="1">
    <source>
        <dbReference type="SAM" id="MobiDB-lite"/>
    </source>
</evidence>
<proteinExistence type="predicted"/>
<evidence type="ECO:0000259" key="2">
    <source>
        <dbReference type="Pfam" id="PF04606"/>
    </source>
</evidence>
<comment type="caution">
    <text evidence="3">The sequence shown here is derived from an EMBL/GenBank/DDBJ whole genome shotgun (WGS) entry which is preliminary data.</text>
</comment>
<sequence length="122" mass="13485">MSGGHKQTAAEDVASVVAEDDAGRFAPLYCPHCGFRGRIRSSKQVTGQHRDMYYQCVNLFCSHSWRASLAYEYGIVPSGIPNPKVDLPLRPMERQAFLEATRPRDATQPDMFELGPPSAEAA</sequence>
<accession>A0A7X4K6N3</accession>
<gene>
    <name evidence="3" type="ORF">GR702_01315</name>
</gene>
<evidence type="ECO:0000313" key="4">
    <source>
        <dbReference type="Proteomes" id="UP000465810"/>
    </source>
</evidence>
<dbReference type="EMBL" id="WVTD01000001">
    <property type="protein sequence ID" value="MYL96413.1"/>
    <property type="molecule type" value="Genomic_DNA"/>
</dbReference>
<dbReference type="InterPro" id="IPR007684">
    <property type="entry name" value="Znf_Ogr/Delta"/>
</dbReference>
<dbReference type="Proteomes" id="UP000465810">
    <property type="component" value="Unassembled WGS sequence"/>
</dbReference>
<reference evidence="3 4" key="1">
    <citation type="submission" date="2019-12" db="EMBL/GenBank/DDBJ databases">
        <authorList>
            <person name="Feng G."/>
            <person name="Zhu H."/>
        </authorList>
    </citation>
    <scope>NUCLEOTIDE SEQUENCE [LARGE SCALE GENOMIC DNA]</scope>
    <source>
        <strain evidence="3 4">FGD1</strain>
    </source>
</reference>
<feature type="region of interest" description="Disordered" evidence="1">
    <location>
        <begin position="99"/>
        <end position="122"/>
    </location>
</feature>
<name>A0A7X4K6N3_9SPHN</name>
<keyword evidence="4" id="KW-1185">Reference proteome</keyword>
<feature type="domain" description="Zinc finger Ogr/Delta-type" evidence="2">
    <location>
        <begin position="30"/>
        <end position="71"/>
    </location>
</feature>
<dbReference type="AlphaFoldDB" id="A0A7X4K6N3"/>
<protein>
    <recommendedName>
        <fullName evidence="2">Zinc finger Ogr/Delta-type domain-containing protein</fullName>
    </recommendedName>
</protein>
<dbReference type="Pfam" id="PF04606">
    <property type="entry name" value="Ogr_Delta"/>
    <property type="match status" value="1"/>
</dbReference>
<organism evidence="3 4">
    <name type="scientific">Novosphingobium silvae</name>
    <dbReference type="NCBI Taxonomy" id="2692619"/>
    <lineage>
        <taxon>Bacteria</taxon>
        <taxon>Pseudomonadati</taxon>
        <taxon>Pseudomonadota</taxon>
        <taxon>Alphaproteobacteria</taxon>
        <taxon>Sphingomonadales</taxon>
        <taxon>Sphingomonadaceae</taxon>
        <taxon>Novosphingobium</taxon>
    </lineage>
</organism>
<evidence type="ECO:0000313" key="3">
    <source>
        <dbReference type="EMBL" id="MYL96413.1"/>
    </source>
</evidence>
<dbReference type="RefSeq" id="WP_160984141.1">
    <property type="nucleotide sequence ID" value="NZ_WVTD01000001.1"/>
</dbReference>